<organism evidence="2 3">
    <name type="scientific">Pythium oligandrum</name>
    <name type="common">Mycoparasitic fungus</name>
    <dbReference type="NCBI Taxonomy" id="41045"/>
    <lineage>
        <taxon>Eukaryota</taxon>
        <taxon>Sar</taxon>
        <taxon>Stramenopiles</taxon>
        <taxon>Oomycota</taxon>
        <taxon>Peronosporomycetes</taxon>
        <taxon>Pythiales</taxon>
        <taxon>Pythiaceae</taxon>
        <taxon>Pythium</taxon>
    </lineage>
</organism>
<feature type="compositionally biased region" description="Polar residues" evidence="1">
    <location>
        <begin position="185"/>
        <end position="197"/>
    </location>
</feature>
<name>A0A8K1CC64_PYTOL</name>
<comment type="caution">
    <text evidence="2">The sequence shown here is derived from an EMBL/GenBank/DDBJ whole genome shotgun (WGS) entry which is preliminary data.</text>
</comment>
<keyword evidence="3" id="KW-1185">Reference proteome</keyword>
<reference evidence="2" key="1">
    <citation type="submission" date="2019-03" db="EMBL/GenBank/DDBJ databases">
        <title>Long read genome sequence of the mycoparasitic Pythium oligandrum ATCC 38472 isolated from sugarbeet rhizosphere.</title>
        <authorList>
            <person name="Gaulin E."/>
        </authorList>
    </citation>
    <scope>NUCLEOTIDE SEQUENCE</scope>
    <source>
        <strain evidence="2">ATCC 38472_TT</strain>
    </source>
</reference>
<sequence>MQSPGENELLPIRTNDELDEEVLRDDGVPVEARVATMVSLFGSLSGLQNVATFHCVFLELLMSMQQDSLGSAQRFFAAHKDLFEYDKYVGGEITAMTPSFLTRYQECEQRHIDTPALQLSLLVPTVTLSEAVPRPPALLSLSPPNTFQLPSTSGLSLAPTMVPSASPAGPYSHVVAAHSPPASPIRSSTNPVDQPVSSEVYHQPPSPPRRFSPRRQLHQQASLGGLLDTPRALPVLADLLVDAAQRAKHVPSQRHVDDAKKIELLIGTSCVGRVSSTTNVPPAIRRRLDASTRVQQRREQLYKLLCSDYHRLTQL</sequence>
<dbReference type="Proteomes" id="UP000794436">
    <property type="component" value="Unassembled WGS sequence"/>
</dbReference>
<accession>A0A8K1CC64</accession>
<feature type="region of interest" description="Disordered" evidence="1">
    <location>
        <begin position="179"/>
        <end position="216"/>
    </location>
</feature>
<protein>
    <submittedName>
        <fullName evidence="2">Uncharacterized protein</fullName>
    </submittedName>
</protein>
<evidence type="ECO:0000313" key="2">
    <source>
        <dbReference type="EMBL" id="TMW60532.1"/>
    </source>
</evidence>
<evidence type="ECO:0000256" key="1">
    <source>
        <dbReference type="SAM" id="MobiDB-lite"/>
    </source>
</evidence>
<dbReference type="AlphaFoldDB" id="A0A8K1CC64"/>
<evidence type="ECO:0000313" key="3">
    <source>
        <dbReference type="Proteomes" id="UP000794436"/>
    </source>
</evidence>
<gene>
    <name evidence="2" type="ORF">Poli38472_000574</name>
</gene>
<dbReference type="OrthoDB" id="117268at2759"/>
<dbReference type="EMBL" id="SPLM01000108">
    <property type="protein sequence ID" value="TMW60532.1"/>
    <property type="molecule type" value="Genomic_DNA"/>
</dbReference>
<proteinExistence type="predicted"/>